<protein>
    <submittedName>
        <fullName evidence="1">Uncharacterized protein</fullName>
    </submittedName>
</protein>
<evidence type="ECO:0000313" key="1">
    <source>
        <dbReference type="EMBL" id="TMS09583.1"/>
    </source>
</evidence>
<reference evidence="1" key="1">
    <citation type="submission" date="2018-11" db="EMBL/GenBank/DDBJ databases">
        <title>The sequence and de novo assembly of Larimichthys crocea genome using PacBio and Hi-C technologies.</title>
        <authorList>
            <person name="Xu P."/>
            <person name="Chen B."/>
            <person name="Zhou Z."/>
            <person name="Ke Q."/>
            <person name="Wu Y."/>
            <person name="Bai H."/>
            <person name="Pu F."/>
        </authorList>
    </citation>
    <scope>NUCLEOTIDE SEQUENCE</scope>
    <source>
        <tissue evidence="1">Muscle</tissue>
    </source>
</reference>
<name>A0ACD3QR21_LARCR</name>
<organism evidence="1 2">
    <name type="scientific">Larimichthys crocea</name>
    <name type="common">Large yellow croaker</name>
    <name type="synonym">Pseudosciaena crocea</name>
    <dbReference type="NCBI Taxonomy" id="215358"/>
    <lineage>
        <taxon>Eukaryota</taxon>
        <taxon>Metazoa</taxon>
        <taxon>Chordata</taxon>
        <taxon>Craniata</taxon>
        <taxon>Vertebrata</taxon>
        <taxon>Euteleostomi</taxon>
        <taxon>Actinopterygii</taxon>
        <taxon>Neopterygii</taxon>
        <taxon>Teleostei</taxon>
        <taxon>Neoteleostei</taxon>
        <taxon>Acanthomorphata</taxon>
        <taxon>Eupercaria</taxon>
        <taxon>Sciaenidae</taxon>
        <taxon>Larimichthys</taxon>
    </lineage>
</organism>
<sequence>LVFGMPIRLTVTPRDSSPVQPNLFVLSPLQPEGVTVDKLADEVCLATGFRPKDGDMVLNVKKRSINISTTDAVMSQKLKSYVYAGFTNQTIYSCELHNTSSNNDIFDLCADLYPDEAMLNLYLLVMNSVRVVFTKALAFSTILTIRAVLF</sequence>
<accession>A0ACD3QR21</accession>
<keyword evidence="2" id="KW-1185">Reference proteome</keyword>
<comment type="caution">
    <text evidence="1">The sequence shown here is derived from an EMBL/GenBank/DDBJ whole genome shotgun (WGS) entry which is preliminary data.</text>
</comment>
<proteinExistence type="predicted"/>
<dbReference type="Proteomes" id="UP000793456">
    <property type="component" value="Chromosome XV"/>
</dbReference>
<dbReference type="EMBL" id="CM011688">
    <property type="protein sequence ID" value="TMS09583.1"/>
    <property type="molecule type" value="Genomic_DNA"/>
</dbReference>
<gene>
    <name evidence="1" type="ORF">E3U43_002242</name>
</gene>
<feature type="non-terminal residue" evidence="1">
    <location>
        <position position="1"/>
    </location>
</feature>
<evidence type="ECO:0000313" key="2">
    <source>
        <dbReference type="Proteomes" id="UP000793456"/>
    </source>
</evidence>